<keyword evidence="10" id="KW-0238">DNA-binding</keyword>
<feature type="region of interest" description="Disordered" evidence="16">
    <location>
        <begin position="745"/>
        <end position="768"/>
    </location>
</feature>
<dbReference type="InterPro" id="IPR036388">
    <property type="entry name" value="WH-like_DNA-bd_sf"/>
</dbReference>
<dbReference type="InterPro" id="IPR003593">
    <property type="entry name" value="AAA+_ATPase"/>
</dbReference>
<feature type="transmembrane region" description="Helical" evidence="17">
    <location>
        <begin position="88"/>
        <end position="108"/>
    </location>
</feature>
<dbReference type="Pfam" id="PF01580">
    <property type="entry name" value="FtsK_SpoIIIE"/>
    <property type="match status" value="1"/>
</dbReference>
<dbReference type="GO" id="GO:0003677">
    <property type="term" value="F:DNA binding"/>
    <property type="evidence" value="ECO:0007669"/>
    <property type="project" value="UniProtKB-KW"/>
</dbReference>
<dbReference type="InterPro" id="IPR036390">
    <property type="entry name" value="WH_DNA-bd_sf"/>
</dbReference>
<keyword evidence="20" id="KW-1185">Reference proteome</keyword>
<sequence length="768" mass="85001">MAKTRKRVKRKARKQKDYNTDIRGIIIIAVSLIISLGIYTDSVGYLSYLSKKIFISLFGIGAYIIPIYIIYLAISYIVNKGTVPINKVLVGVTLLIINTLLFIQALNIEEYYDSSSFSNSINLIIGSKSIFHAGIIGFSIALPIYKLIGSTGSYILYIAMYFISSIILFNFTLEDFRLRLKGLKPTMKDKGDTEKVKVGDEYLTLKEATENENEHKSFIGDIDDKIKILDFMKNSAVTEEIATDKHLENMKIITSEDNKPHTKEKKGLDNEVKETVSKEIEEVLSGKGESIQYIHPNIDLLNLNQGSKMNKEDKKDLIANASKLEETLGSFGVDAKVVQVTKGPSVTRFELQPSPGVKVSKIVNLSDDIALGLAASGVRIEAPIPGKAAVGIEVPNKEQTPVFLREVLDSDEFKNKNGNVSFALGKDIAGKCVATDLSKMPHLLIAGATGSGKSVCINALIISILYKYSPEDVKLLMVDPKVVELNVYNGIPHLLIPVVTDPKKAAAALNWAVNEMTRRYKLFADNGVRNVESYNALYLKGIVNEKLPFIVIIVDELADLMMVCPNDVEDYIARLAQMARAAGMHLVIATQRPSVDVITGVIKANIPSRISFAVSSQIDSRTILDSSGAEKLLGRGDMLFYPVGEAKPVRIQGAFISEEEVEHVVNFIKDGDKTQVNEYENEILEHINSEVKTTAQGQDVDELLDEAIKIVVESGQASTSYLQRRLRIGFNRAARIMDQLEENNIISPRDGSKPRQVLVSREDMENMD</sequence>
<evidence type="ECO:0000256" key="14">
    <source>
        <dbReference type="ARBA" id="ARBA00025923"/>
    </source>
</evidence>
<dbReference type="GO" id="GO:0005524">
    <property type="term" value="F:ATP binding"/>
    <property type="evidence" value="ECO:0007669"/>
    <property type="project" value="UniProtKB-UniRule"/>
</dbReference>
<feature type="transmembrane region" description="Helical" evidence="17">
    <location>
        <begin position="154"/>
        <end position="173"/>
    </location>
</feature>
<keyword evidence="8 15" id="KW-0067">ATP-binding</keyword>
<feature type="transmembrane region" description="Helical" evidence="17">
    <location>
        <begin position="52"/>
        <end position="76"/>
    </location>
</feature>
<dbReference type="GO" id="GO:0005886">
    <property type="term" value="C:plasma membrane"/>
    <property type="evidence" value="ECO:0007669"/>
    <property type="project" value="UniProtKB-SubCell"/>
</dbReference>
<evidence type="ECO:0000256" key="8">
    <source>
        <dbReference type="ARBA" id="ARBA00022840"/>
    </source>
</evidence>
<dbReference type="InterPro" id="IPR041027">
    <property type="entry name" value="FtsK_alpha"/>
</dbReference>
<organism evidence="19 20">
    <name type="scientific">Clostridium cavendishii DSM 21758</name>
    <dbReference type="NCBI Taxonomy" id="1121302"/>
    <lineage>
        <taxon>Bacteria</taxon>
        <taxon>Bacillati</taxon>
        <taxon>Bacillota</taxon>
        <taxon>Clostridia</taxon>
        <taxon>Eubacteriales</taxon>
        <taxon>Clostridiaceae</taxon>
        <taxon>Clostridium</taxon>
    </lineage>
</organism>
<evidence type="ECO:0000256" key="2">
    <source>
        <dbReference type="ARBA" id="ARBA00006474"/>
    </source>
</evidence>
<dbReference type="RefSeq" id="WP_072991313.1">
    <property type="nucleotide sequence ID" value="NZ_FQZB01000016.1"/>
</dbReference>
<keyword evidence="9 17" id="KW-1133">Transmembrane helix</keyword>
<evidence type="ECO:0000259" key="18">
    <source>
        <dbReference type="PROSITE" id="PS50901"/>
    </source>
</evidence>
<feature type="transmembrane region" description="Helical" evidence="17">
    <location>
        <begin position="21"/>
        <end position="40"/>
    </location>
</feature>
<evidence type="ECO:0000313" key="20">
    <source>
        <dbReference type="Proteomes" id="UP000184310"/>
    </source>
</evidence>
<evidence type="ECO:0000256" key="13">
    <source>
        <dbReference type="ARBA" id="ARBA00024986"/>
    </source>
</evidence>
<dbReference type="SMART" id="SM00382">
    <property type="entry name" value="AAA"/>
    <property type="match status" value="1"/>
</dbReference>
<dbReference type="CDD" id="cd01127">
    <property type="entry name" value="TrwB_TraG_TraD_VirD4"/>
    <property type="match status" value="1"/>
</dbReference>
<keyword evidence="4" id="KW-0132">Cell division</keyword>
<protein>
    <submittedName>
        <fullName evidence="19">DNA translocase FtsK</fullName>
    </submittedName>
</protein>
<evidence type="ECO:0000256" key="11">
    <source>
        <dbReference type="ARBA" id="ARBA00023136"/>
    </source>
</evidence>
<comment type="similarity">
    <text evidence="2">Belongs to the FtsK/SpoIIIE/SftA family.</text>
</comment>
<keyword evidence="5 17" id="KW-0812">Transmembrane</keyword>
<dbReference type="SUPFAM" id="SSF46785">
    <property type="entry name" value="Winged helix' DNA-binding domain"/>
    <property type="match status" value="1"/>
</dbReference>
<feature type="domain" description="FtsK" evidence="18">
    <location>
        <begin position="430"/>
        <end position="621"/>
    </location>
</feature>
<dbReference type="PANTHER" id="PTHR22683">
    <property type="entry name" value="SPORULATION PROTEIN RELATED"/>
    <property type="match status" value="1"/>
</dbReference>
<dbReference type="Gene3D" id="3.40.50.300">
    <property type="entry name" value="P-loop containing nucleotide triphosphate hydrolases"/>
    <property type="match status" value="1"/>
</dbReference>
<dbReference type="OrthoDB" id="9807790at2"/>
<reference evidence="19 20" key="1">
    <citation type="submission" date="2016-11" db="EMBL/GenBank/DDBJ databases">
        <authorList>
            <person name="Jaros S."/>
            <person name="Januszkiewicz K."/>
            <person name="Wedrychowicz H."/>
        </authorList>
    </citation>
    <scope>NUCLEOTIDE SEQUENCE [LARGE SCALE GENOMIC DNA]</scope>
    <source>
        <strain evidence="19 20">DSM 21758</strain>
    </source>
</reference>
<keyword evidence="11 17" id="KW-0472">Membrane</keyword>
<feature type="transmembrane region" description="Helical" evidence="17">
    <location>
        <begin position="120"/>
        <end position="142"/>
    </location>
</feature>
<evidence type="ECO:0000256" key="4">
    <source>
        <dbReference type="ARBA" id="ARBA00022618"/>
    </source>
</evidence>
<dbReference type="PROSITE" id="PS50901">
    <property type="entry name" value="FTSK"/>
    <property type="match status" value="1"/>
</dbReference>
<evidence type="ECO:0000256" key="15">
    <source>
        <dbReference type="PROSITE-ProRule" id="PRU00289"/>
    </source>
</evidence>
<evidence type="ECO:0000256" key="3">
    <source>
        <dbReference type="ARBA" id="ARBA00022475"/>
    </source>
</evidence>
<dbReference type="STRING" id="1121302.SAMN02745163_03635"/>
<dbReference type="GO" id="GO:0051301">
    <property type="term" value="P:cell division"/>
    <property type="evidence" value="ECO:0007669"/>
    <property type="project" value="UniProtKB-KW"/>
</dbReference>
<dbReference type="Pfam" id="PF09397">
    <property type="entry name" value="FtsK_gamma"/>
    <property type="match status" value="1"/>
</dbReference>
<dbReference type="InterPro" id="IPR027417">
    <property type="entry name" value="P-loop_NTPase"/>
</dbReference>
<keyword evidence="6 15" id="KW-0547">Nucleotide-binding</keyword>
<evidence type="ECO:0000256" key="9">
    <source>
        <dbReference type="ARBA" id="ARBA00022989"/>
    </source>
</evidence>
<dbReference type="Gene3D" id="1.10.10.10">
    <property type="entry name" value="Winged helix-like DNA-binding domain superfamily/Winged helix DNA-binding domain"/>
    <property type="match status" value="1"/>
</dbReference>
<dbReference type="SMART" id="SM00843">
    <property type="entry name" value="Ftsk_gamma"/>
    <property type="match status" value="1"/>
</dbReference>
<evidence type="ECO:0000256" key="6">
    <source>
        <dbReference type="ARBA" id="ARBA00022741"/>
    </source>
</evidence>
<keyword evidence="3" id="KW-1003">Cell membrane</keyword>
<dbReference type="AlphaFoldDB" id="A0A1M6RNU7"/>
<evidence type="ECO:0000256" key="17">
    <source>
        <dbReference type="SAM" id="Phobius"/>
    </source>
</evidence>
<dbReference type="InterPro" id="IPR025199">
    <property type="entry name" value="FtsK_4TM"/>
</dbReference>
<dbReference type="InterPro" id="IPR002543">
    <property type="entry name" value="FtsK_dom"/>
</dbReference>
<dbReference type="Proteomes" id="UP000184310">
    <property type="component" value="Unassembled WGS sequence"/>
</dbReference>
<evidence type="ECO:0000256" key="1">
    <source>
        <dbReference type="ARBA" id="ARBA00004651"/>
    </source>
</evidence>
<evidence type="ECO:0000313" key="19">
    <source>
        <dbReference type="EMBL" id="SHK34162.1"/>
    </source>
</evidence>
<evidence type="ECO:0000256" key="10">
    <source>
        <dbReference type="ARBA" id="ARBA00023125"/>
    </source>
</evidence>
<comment type="subcellular location">
    <subcellularLocation>
        <location evidence="1">Cell membrane</location>
        <topology evidence="1">Multi-pass membrane protein</topology>
    </subcellularLocation>
</comment>
<accession>A0A1M6RNU7</accession>
<dbReference type="Gene3D" id="3.30.980.40">
    <property type="match status" value="1"/>
</dbReference>
<dbReference type="InterPro" id="IPR018541">
    <property type="entry name" value="Ftsk_gamma"/>
</dbReference>
<dbReference type="GO" id="GO:0007059">
    <property type="term" value="P:chromosome segregation"/>
    <property type="evidence" value="ECO:0007669"/>
    <property type="project" value="UniProtKB-KW"/>
</dbReference>
<gene>
    <name evidence="19" type="ORF">SAMN02745163_03635</name>
</gene>
<name>A0A1M6RNU7_9CLOT</name>
<keyword evidence="7" id="KW-0159">Chromosome partition</keyword>
<dbReference type="Pfam" id="PF13491">
    <property type="entry name" value="FtsK_4TM"/>
    <property type="match status" value="1"/>
</dbReference>
<dbReference type="EMBL" id="FQZB01000016">
    <property type="protein sequence ID" value="SHK34162.1"/>
    <property type="molecule type" value="Genomic_DNA"/>
</dbReference>
<evidence type="ECO:0000256" key="16">
    <source>
        <dbReference type="SAM" id="MobiDB-lite"/>
    </source>
</evidence>
<dbReference type="SUPFAM" id="SSF52540">
    <property type="entry name" value="P-loop containing nucleoside triphosphate hydrolases"/>
    <property type="match status" value="1"/>
</dbReference>
<evidence type="ECO:0000256" key="5">
    <source>
        <dbReference type="ARBA" id="ARBA00022692"/>
    </source>
</evidence>
<dbReference type="InterPro" id="IPR050206">
    <property type="entry name" value="FtsK/SpoIIIE/SftA"/>
</dbReference>
<comment type="function">
    <text evidence="13">Essential cell division protein that coordinates cell division and chromosome segregation. The N-terminus is involved in assembly of the cell-division machinery. The C-terminus functions as a DNA motor that moves dsDNA in an ATP-dependent manner towards the dif recombination site, which is located within the replication terminus region. Required for activation of the Xer recombinase, allowing activation of chromosome unlinking by recombination.</text>
</comment>
<proteinExistence type="inferred from homology"/>
<evidence type="ECO:0000256" key="7">
    <source>
        <dbReference type="ARBA" id="ARBA00022829"/>
    </source>
</evidence>
<dbReference type="PANTHER" id="PTHR22683:SF41">
    <property type="entry name" value="DNA TRANSLOCASE FTSK"/>
    <property type="match status" value="1"/>
</dbReference>
<comment type="subunit">
    <text evidence="14">Homohexamer. Forms a ring that surrounds DNA.</text>
</comment>
<keyword evidence="12" id="KW-0131">Cell cycle</keyword>
<evidence type="ECO:0000256" key="12">
    <source>
        <dbReference type="ARBA" id="ARBA00023306"/>
    </source>
</evidence>
<dbReference type="Pfam" id="PF17854">
    <property type="entry name" value="FtsK_alpha"/>
    <property type="match status" value="1"/>
</dbReference>
<feature type="binding site" evidence="15">
    <location>
        <begin position="447"/>
        <end position="454"/>
    </location>
    <ligand>
        <name>ATP</name>
        <dbReference type="ChEBI" id="CHEBI:30616"/>
    </ligand>
</feature>